<dbReference type="EMBL" id="AP024483">
    <property type="protein sequence ID" value="BCS83241.1"/>
    <property type="molecule type" value="Genomic_DNA"/>
</dbReference>
<dbReference type="SUPFAM" id="SSF57783">
    <property type="entry name" value="Zinc beta-ribbon"/>
    <property type="match status" value="1"/>
</dbReference>
<evidence type="ECO:0000256" key="2">
    <source>
        <dbReference type="ARBA" id="ARBA00022771"/>
    </source>
</evidence>
<dbReference type="RefSeq" id="YP_010841849.1">
    <property type="nucleotide sequence ID" value="NC_079139.1"/>
</dbReference>
<keyword evidence="7" id="KW-1185">Reference proteome</keyword>
<evidence type="ECO:0000256" key="1">
    <source>
        <dbReference type="ARBA" id="ARBA00022723"/>
    </source>
</evidence>
<feature type="domain" description="TFIIS-type" evidence="5">
    <location>
        <begin position="128"/>
        <end position="168"/>
    </location>
</feature>
<dbReference type="PROSITE" id="PS51133">
    <property type="entry name" value="ZF_TFIIS_2"/>
    <property type="match status" value="1"/>
</dbReference>
<dbReference type="InterPro" id="IPR012164">
    <property type="entry name" value="Rpa12/Rpb9/Rpc10/TFS"/>
</dbReference>
<dbReference type="Proteomes" id="UP001321479">
    <property type="component" value="Segment"/>
</dbReference>
<dbReference type="Pfam" id="PF01096">
    <property type="entry name" value="Zn_ribbon_TFIIS"/>
    <property type="match status" value="1"/>
</dbReference>
<evidence type="ECO:0000256" key="4">
    <source>
        <dbReference type="PROSITE-ProRule" id="PRU00472"/>
    </source>
</evidence>
<evidence type="ECO:0000313" key="7">
    <source>
        <dbReference type="Proteomes" id="UP001321479"/>
    </source>
</evidence>
<name>A0ABM7NT13_9VIRU</name>
<protein>
    <submittedName>
        <fullName evidence="6">TFII-like transcription factor</fullName>
    </submittedName>
</protein>
<sequence length="171" mass="20224">MTTVIEFYISDKERKSVIKKLSDHFETKICKLIEKGIYDFTKQTCEDENTYLKMSESIYKDCFANILFNLENNKTTINKIKQSIKAGKYNAYNLAFCRPDELDKDNWMKIIARKALTEDTLKNLSTTNWKPCYTCKNTAYFFYQLQTRSADEPMTTFYICKNCNKTYKVNN</sequence>
<evidence type="ECO:0000313" key="6">
    <source>
        <dbReference type="EMBL" id="BCS83241.1"/>
    </source>
</evidence>
<dbReference type="Gene3D" id="2.20.25.10">
    <property type="match status" value="1"/>
</dbReference>
<dbReference type="SMART" id="SM00440">
    <property type="entry name" value="ZnF_C2C2"/>
    <property type="match status" value="1"/>
</dbReference>
<accession>A0ABM7NT13</accession>
<dbReference type="PANTHER" id="PTHR11239">
    <property type="entry name" value="DNA-DIRECTED RNA POLYMERASE"/>
    <property type="match status" value="1"/>
</dbReference>
<evidence type="ECO:0000256" key="3">
    <source>
        <dbReference type="ARBA" id="ARBA00022833"/>
    </source>
</evidence>
<dbReference type="InterPro" id="IPR001222">
    <property type="entry name" value="Znf_TFIIS"/>
</dbReference>
<reference evidence="6 7" key="1">
    <citation type="submission" date="2021-02" db="EMBL/GenBank/DDBJ databases">
        <title>Cotonvirus japonicus, which uses Golgi apparatus of host cells for its virion factory, phylogenetically links tailed tupanvirus and icosahedral mimivirus.</title>
        <authorList>
            <person name="Takahashi H."/>
            <person name="Fukaya S."/>
            <person name="Song C."/>
            <person name="Murata K."/>
            <person name="Takemura M."/>
        </authorList>
    </citation>
    <scope>NUCLEOTIDE SEQUENCE [LARGE SCALE GENOMIC DNA]</scope>
</reference>
<dbReference type="PANTHER" id="PTHR11239:SF12">
    <property type="entry name" value="DNA-DIRECTED RNA POLYMERASE III SUBUNIT RPC10"/>
    <property type="match status" value="1"/>
</dbReference>
<dbReference type="GeneID" id="80558446"/>
<organism evidence="6 7">
    <name type="scientific">Cotonvirus japonicus</name>
    <dbReference type="NCBI Taxonomy" id="2811091"/>
    <lineage>
        <taxon>Viruses</taxon>
        <taxon>Varidnaviria</taxon>
        <taxon>Bamfordvirae</taxon>
        <taxon>Nucleocytoviricota</taxon>
        <taxon>Megaviricetes</taxon>
        <taxon>Imitervirales</taxon>
        <taxon>Mimiviridae</taxon>
        <taxon>Megamimivirinae</taxon>
        <taxon>Cotonvirus</taxon>
        <taxon>Cotonvirus japonicum</taxon>
    </lineage>
</organism>
<keyword evidence="2 4" id="KW-0863">Zinc-finger</keyword>
<evidence type="ECO:0000259" key="5">
    <source>
        <dbReference type="PROSITE" id="PS51133"/>
    </source>
</evidence>
<keyword evidence="1" id="KW-0479">Metal-binding</keyword>
<keyword evidence="3" id="KW-0862">Zinc</keyword>
<proteinExistence type="predicted"/>